<feature type="domain" description="Nitrile hydratase beta subunit-like N-terminal" evidence="1">
    <location>
        <begin position="5"/>
        <end position="85"/>
    </location>
</feature>
<dbReference type="InterPro" id="IPR008990">
    <property type="entry name" value="Elect_transpt_acc-like_dom_sf"/>
</dbReference>
<comment type="caution">
    <text evidence="2">The sequence shown here is derived from an EMBL/GenBank/DDBJ whole genome shotgun (WGS) entry which is preliminary data.</text>
</comment>
<dbReference type="Proteomes" id="UP001155220">
    <property type="component" value="Unassembled WGS sequence"/>
</dbReference>
<protein>
    <submittedName>
        <fullName evidence="2">Nitrile hydratase accessory protein</fullName>
    </submittedName>
</protein>
<dbReference type="Gene3D" id="1.10.472.20">
    <property type="entry name" value="Nitrile hydratase, beta subunit"/>
    <property type="match status" value="1"/>
</dbReference>
<gene>
    <name evidence="2" type="ORF">MJ956_08065</name>
</gene>
<name>A0A9X2KF52_9HYPH</name>
<evidence type="ECO:0000313" key="2">
    <source>
        <dbReference type="EMBL" id="MCP3055106.1"/>
    </source>
</evidence>
<organism evidence="2 3">
    <name type="scientific">Aurantimonas marianensis</name>
    <dbReference type="NCBI Taxonomy" id="2920428"/>
    <lineage>
        <taxon>Bacteria</taxon>
        <taxon>Pseudomonadati</taxon>
        <taxon>Pseudomonadota</taxon>
        <taxon>Alphaproteobacteria</taxon>
        <taxon>Hyphomicrobiales</taxon>
        <taxon>Aurantimonadaceae</taxon>
        <taxon>Aurantimonas</taxon>
    </lineage>
</organism>
<evidence type="ECO:0000313" key="3">
    <source>
        <dbReference type="Proteomes" id="UP001155220"/>
    </source>
</evidence>
<dbReference type="EMBL" id="JALHBS010000043">
    <property type="protein sequence ID" value="MCP3055106.1"/>
    <property type="molecule type" value="Genomic_DNA"/>
</dbReference>
<dbReference type="InterPro" id="IPR042262">
    <property type="entry name" value="CN_hydtase_beta_C"/>
</dbReference>
<keyword evidence="3" id="KW-1185">Reference proteome</keyword>
<sequence>MANEAPERFAEPWQAELLGLQVALVEAGVFTAAEWAEALGRTLHAPDAAEDGSDYYPRFLGALEGLLAEKGLTGTADVDGLAASWRRAARATPHGQPIILANDPEGRDRTE</sequence>
<dbReference type="InterPro" id="IPR023808">
    <property type="entry name" value="Nitrile_Hydratase_acc_put"/>
</dbReference>
<reference evidence="2" key="1">
    <citation type="submission" date="2022-03" db="EMBL/GenBank/DDBJ databases">
        <title>Aurantimonas Liuensis sp. Nov., isolated from the hadal seawater of the Mariana Trench.</title>
        <authorList>
            <person name="Liu R."/>
        </authorList>
    </citation>
    <scope>NUCLEOTIDE SEQUENCE</scope>
    <source>
        <strain evidence="2">LRZ36</strain>
    </source>
</reference>
<dbReference type="InterPro" id="IPR049054">
    <property type="entry name" value="CN_hydtase_beta-like_N"/>
</dbReference>
<dbReference type="AlphaFoldDB" id="A0A9X2KF52"/>
<dbReference type="NCBIfam" id="TIGR03889">
    <property type="entry name" value="nitrile_acc"/>
    <property type="match status" value="1"/>
</dbReference>
<proteinExistence type="predicted"/>
<evidence type="ECO:0000259" key="1">
    <source>
        <dbReference type="Pfam" id="PF21006"/>
    </source>
</evidence>
<accession>A0A9X2KF52</accession>
<dbReference type="SUPFAM" id="SSF50090">
    <property type="entry name" value="Electron transport accessory proteins"/>
    <property type="match status" value="1"/>
</dbReference>
<dbReference type="RefSeq" id="WP_253963968.1">
    <property type="nucleotide sequence ID" value="NZ_JALHBS010000043.1"/>
</dbReference>
<dbReference type="Pfam" id="PF21006">
    <property type="entry name" value="NHase_beta_N"/>
    <property type="match status" value="1"/>
</dbReference>